<dbReference type="PANTHER" id="PTHR43333:SF1">
    <property type="entry name" value="D-ISOMER SPECIFIC 2-HYDROXYACID DEHYDROGENASE NAD-BINDING DOMAIN-CONTAINING PROTEIN"/>
    <property type="match status" value="1"/>
</dbReference>
<gene>
    <name evidence="4" type="ORF">QFZ53_002235</name>
</gene>
<dbReference type="InterPro" id="IPR006140">
    <property type="entry name" value="D-isomer_DH_NAD-bd"/>
</dbReference>
<dbReference type="AlphaFoldDB" id="A0AAW8EYT7"/>
<reference evidence="4 5" key="1">
    <citation type="submission" date="2023-07" db="EMBL/GenBank/DDBJ databases">
        <title>Comparative genomics of wheat-associated soil bacteria to identify genetic determinants of phenazine resistance.</title>
        <authorList>
            <person name="Mouncey N."/>
        </authorList>
    </citation>
    <scope>NUCLEOTIDE SEQUENCE [LARGE SCALE GENOMIC DNA]</scope>
    <source>
        <strain evidence="4 5">W4I9-1</strain>
    </source>
</reference>
<dbReference type="GO" id="GO:0016491">
    <property type="term" value="F:oxidoreductase activity"/>
    <property type="evidence" value="ECO:0007669"/>
    <property type="project" value="UniProtKB-KW"/>
</dbReference>
<evidence type="ECO:0000256" key="1">
    <source>
        <dbReference type="ARBA" id="ARBA00023002"/>
    </source>
</evidence>
<dbReference type="SUPFAM" id="SSF51735">
    <property type="entry name" value="NAD(P)-binding Rossmann-fold domains"/>
    <property type="match status" value="1"/>
</dbReference>
<keyword evidence="1" id="KW-0560">Oxidoreductase</keyword>
<keyword evidence="2" id="KW-0520">NAD</keyword>
<accession>A0AAW8EYT7</accession>
<dbReference type="PANTHER" id="PTHR43333">
    <property type="entry name" value="2-HACID_DH_C DOMAIN-CONTAINING PROTEIN"/>
    <property type="match status" value="1"/>
</dbReference>
<dbReference type="Gene3D" id="3.40.50.720">
    <property type="entry name" value="NAD(P)-binding Rossmann-like Domain"/>
    <property type="match status" value="2"/>
</dbReference>
<feature type="domain" description="D-isomer specific 2-hydroxyacid dehydrogenase NAD-binding" evidence="3">
    <location>
        <begin position="113"/>
        <end position="284"/>
    </location>
</feature>
<comment type="caution">
    <text evidence="4">The sequence shown here is derived from an EMBL/GenBank/DDBJ whole genome shotgun (WGS) entry which is preliminary data.</text>
</comment>
<dbReference type="Pfam" id="PF02826">
    <property type="entry name" value="2-Hacid_dh_C"/>
    <property type="match status" value="1"/>
</dbReference>
<evidence type="ECO:0000259" key="3">
    <source>
        <dbReference type="Pfam" id="PF02826"/>
    </source>
</evidence>
<dbReference type="EMBL" id="JAUSXV010000001">
    <property type="protein sequence ID" value="MDQ0648039.1"/>
    <property type="molecule type" value="Genomic_DNA"/>
</dbReference>
<evidence type="ECO:0000256" key="2">
    <source>
        <dbReference type="ARBA" id="ARBA00023027"/>
    </source>
</evidence>
<name>A0AAW8EYT7_9MICO</name>
<keyword evidence="5" id="KW-1185">Reference proteome</keyword>
<protein>
    <submittedName>
        <fullName evidence="4">Phosphoglycerate dehydrogenase-like enzyme</fullName>
    </submittedName>
</protein>
<organism evidence="4 5">
    <name type="scientific">Microbacterium natoriense</name>
    <dbReference type="NCBI Taxonomy" id="284570"/>
    <lineage>
        <taxon>Bacteria</taxon>
        <taxon>Bacillati</taxon>
        <taxon>Actinomycetota</taxon>
        <taxon>Actinomycetes</taxon>
        <taxon>Micrococcales</taxon>
        <taxon>Microbacteriaceae</taxon>
        <taxon>Microbacterium</taxon>
    </lineage>
</organism>
<evidence type="ECO:0000313" key="4">
    <source>
        <dbReference type="EMBL" id="MDQ0648039.1"/>
    </source>
</evidence>
<dbReference type="GO" id="GO:0051287">
    <property type="term" value="F:NAD binding"/>
    <property type="evidence" value="ECO:0007669"/>
    <property type="project" value="InterPro"/>
</dbReference>
<sequence>MKGCPVNIAVVAHLDERGLSCCRDGLTDDIVRWRSDGTGSPEWHDSYRDCEIVFGTVPASWLPRLTALRWLQLESTGYEYYQDSALDLDRRGIVVTNLRGQFAEPATETALAGALGLMRGLDILSPAQRERRWQSLEVRPGTTLLARSRALVLGAGAIGGHVRQVLEAFGTRVQSFARSSPLAELHDLTALDAALPDADLIISCLPSTSSTRLLFDQERLSRLSRTAILVNIGRGDLIDEEALAAALEAGDIGGCVLDVTKQEPLPSTSRLWTAPGVVLTQHTGGGHRDELVDKAKYFLANLERWRTGSALIGQVDWSQGI</sequence>
<proteinExistence type="predicted"/>
<dbReference type="Proteomes" id="UP001244427">
    <property type="component" value="Unassembled WGS sequence"/>
</dbReference>
<evidence type="ECO:0000313" key="5">
    <source>
        <dbReference type="Proteomes" id="UP001244427"/>
    </source>
</evidence>
<dbReference type="SUPFAM" id="SSF52283">
    <property type="entry name" value="Formate/glycerate dehydrogenase catalytic domain-like"/>
    <property type="match status" value="1"/>
</dbReference>
<dbReference type="InterPro" id="IPR036291">
    <property type="entry name" value="NAD(P)-bd_dom_sf"/>
</dbReference>